<dbReference type="AlphaFoldDB" id="A0A3L9MDE1"/>
<proteinExistence type="predicted"/>
<sequence>MNYEEIKITIQAALQLSTIQYRNETRVAFEVWAFRTAQIQNALLEEITRSEAIWNWYQNQYRKIEQRFYKENRDFLTGGFNPMEVFQVFRWMTKEIEDYYPATLINKLNNGQTVSK</sequence>
<keyword evidence="2" id="KW-1185">Reference proteome</keyword>
<name>A0A3L9MDE1_9FLAO</name>
<dbReference type="RefSeq" id="WP_121934999.1">
    <property type="nucleotide sequence ID" value="NZ_RDOJ01000013.1"/>
</dbReference>
<evidence type="ECO:0000313" key="1">
    <source>
        <dbReference type="EMBL" id="RLZ08569.1"/>
    </source>
</evidence>
<dbReference type="EMBL" id="RDOJ01000013">
    <property type="protein sequence ID" value="RLZ08569.1"/>
    <property type="molecule type" value="Genomic_DNA"/>
</dbReference>
<reference evidence="1 2" key="1">
    <citation type="submission" date="2018-10" db="EMBL/GenBank/DDBJ databases">
        <authorList>
            <person name="Chen X."/>
        </authorList>
    </citation>
    <scope>NUCLEOTIDE SEQUENCE [LARGE SCALE GENOMIC DNA]</scope>
    <source>
        <strain evidence="1 2">YIM 102668</strain>
    </source>
</reference>
<organism evidence="1 2">
    <name type="scientific">Faecalibacter macacae</name>
    <dbReference type="NCBI Taxonomy" id="1859289"/>
    <lineage>
        <taxon>Bacteria</taxon>
        <taxon>Pseudomonadati</taxon>
        <taxon>Bacteroidota</taxon>
        <taxon>Flavobacteriia</taxon>
        <taxon>Flavobacteriales</taxon>
        <taxon>Weeksellaceae</taxon>
        <taxon>Faecalibacter</taxon>
    </lineage>
</organism>
<gene>
    <name evidence="1" type="ORF">EAH69_09650</name>
</gene>
<dbReference type="Proteomes" id="UP000275348">
    <property type="component" value="Unassembled WGS sequence"/>
</dbReference>
<accession>A0A3L9MDE1</accession>
<evidence type="ECO:0000313" key="2">
    <source>
        <dbReference type="Proteomes" id="UP000275348"/>
    </source>
</evidence>
<protein>
    <submittedName>
        <fullName evidence="1">Uncharacterized protein</fullName>
    </submittedName>
</protein>
<comment type="caution">
    <text evidence="1">The sequence shown here is derived from an EMBL/GenBank/DDBJ whole genome shotgun (WGS) entry which is preliminary data.</text>
</comment>